<reference evidence="8 9" key="1">
    <citation type="submission" date="2024-04" db="EMBL/GenBank/DDBJ databases">
        <title>genome sequences of Mucor flavus KT1a and Helicostylum pulchrum KT1b strains isolation_sourced from the surface of a dry-aged beef.</title>
        <authorList>
            <person name="Toyotome T."/>
            <person name="Hosono M."/>
            <person name="Torimaru M."/>
            <person name="Fukuda K."/>
            <person name="Mikami N."/>
        </authorList>
    </citation>
    <scope>NUCLEOTIDE SEQUENCE [LARGE SCALE GENOMIC DNA]</scope>
    <source>
        <strain evidence="8 9">KT1b</strain>
    </source>
</reference>
<dbReference type="Pfam" id="PF03876">
    <property type="entry name" value="SHS2_Rpb7-N"/>
    <property type="match status" value="1"/>
</dbReference>
<dbReference type="EMBL" id="BAABUJ010000015">
    <property type="protein sequence ID" value="GAA5800440.1"/>
    <property type="molecule type" value="Genomic_DNA"/>
</dbReference>
<dbReference type="InterPro" id="IPR005576">
    <property type="entry name" value="Rpb7-like_N"/>
</dbReference>
<sequence length="232" mass="25589">MFILSEIEDTVKIVPNDFKKEDSGAITDVLNEKYANKVVQEVGLCICVHDILHTSEGFILYGDGCSYVKGTIMHTVYTGEIDTKLLAKKKVLFRVVVFRPFVGEILTGKIKSCSPSGVRVSMGFFDDILIPGGALQPGSKFDPAEQVWVWNYEGEKMFMDIEESIRFRVLREQFTDTTPTNHTPASSFGRRQSVADAAASSDLAGNSTKIPPYSITCAISEDGLGLLSWWGS</sequence>
<dbReference type="CDD" id="cd04330">
    <property type="entry name" value="RNAP_III_Rpc25_N"/>
    <property type="match status" value="1"/>
</dbReference>
<keyword evidence="3" id="KW-0240">DNA-directed RNA polymerase</keyword>
<evidence type="ECO:0000259" key="6">
    <source>
        <dbReference type="Pfam" id="PF03876"/>
    </source>
</evidence>
<keyword evidence="5" id="KW-0539">Nucleus</keyword>
<dbReference type="Proteomes" id="UP001476247">
    <property type="component" value="Unassembled WGS sequence"/>
</dbReference>
<comment type="similarity">
    <text evidence="2">Belongs to the eukaryotic RPB7/RPC8 RNA polymerase subunit family.</text>
</comment>
<dbReference type="InterPro" id="IPR036898">
    <property type="entry name" value="RNA_pol_Rpb7-like_N_sf"/>
</dbReference>
<dbReference type="SUPFAM" id="SSF50249">
    <property type="entry name" value="Nucleic acid-binding proteins"/>
    <property type="match status" value="1"/>
</dbReference>
<comment type="subcellular location">
    <subcellularLocation>
        <location evidence="1">Nucleus</location>
    </subcellularLocation>
</comment>
<feature type="domain" description="RNA polymerase Rpb7-like N-terminal" evidence="6">
    <location>
        <begin position="8"/>
        <end position="64"/>
    </location>
</feature>
<organism evidence="8 9">
    <name type="scientific">Helicostylum pulchrum</name>
    <dbReference type="NCBI Taxonomy" id="562976"/>
    <lineage>
        <taxon>Eukaryota</taxon>
        <taxon>Fungi</taxon>
        <taxon>Fungi incertae sedis</taxon>
        <taxon>Mucoromycota</taxon>
        <taxon>Mucoromycotina</taxon>
        <taxon>Mucoromycetes</taxon>
        <taxon>Mucorales</taxon>
        <taxon>Mucorineae</taxon>
        <taxon>Mucoraceae</taxon>
        <taxon>Helicostylum</taxon>
    </lineage>
</organism>
<dbReference type="SUPFAM" id="SSF88798">
    <property type="entry name" value="N-terminal, heterodimerisation domain of RBP7 (RpoE)"/>
    <property type="match status" value="1"/>
</dbReference>
<protein>
    <recommendedName>
        <fullName evidence="10">DNA-directed RNA polymerase III subunit RPC8</fullName>
    </recommendedName>
</protein>
<evidence type="ECO:0000256" key="4">
    <source>
        <dbReference type="ARBA" id="ARBA00023163"/>
    </source>
</evidence>
<evidence type="ECO:0000313" key="9">
    <source>
        <dbReference type="Proteomes" id="UP001476247"/>
    </source>
</evidence>
<keyword evidence="4" id="KW-0804">Transcription</keyword>
<dbReference type="Pfam" id="PF08292">
    <property type="entry name" value="RNA_pol_Rbc25"/>
    <property type="match status" value="1"/>
</dbReference>
<proteinExistence type="inferred from homology"/>
<accession>A0ABP9Y156</accession>
<keyword evidence="9" id="KW-1185">Reference proteome</keyword>
<dbReference type="InterPro" id="IPR045113">
    <property type="entry name" value="Rpb7-like"/>
</dbReference>
<evidence type="ECO:0000256" key="2">
    <source>
        <dbReference type="ARBA" id="ARBA00009307"/>
    </source>
</evidence>
<name>A0ABP9Y156_9FUNG</name>
<evidence type="ECO:0008006" key="10">
    <source>
        <dbReference type="Google" id="ProtNLM"/>
    </source>
</evidence>
<dbReference type="PANTHER" id="PTHR12709:SF1">
    <property type="entry name" value="DNA-DIRECTED RNA POLYMERASE III SUBUNIT RPC8"/>
    <property type="match status" value="1"/>
</dbReference>
<evidence type="ECO:0000313" key="8">
    <source>
        <dbReference type="EMBL" id="GAA5800440.1"/>
    </source>
</evidence>
<feature type="domain" description="RNA polymerase III subunit Rpc25" evidence="7">
    <location>
        <begin position="104"/>
        <end position="230"/>
    </location>
</feature>
<evidence type="ECO:0000256" key="3">
    <source>
        <dbReference type="ARBA" id="ARBA00022478"/>
    </source>
</evidence>
<dbReference type="Gene3D" id="2.40.50.140">
    <property type="entry name" value="Nucleic acid-binding proteins"/>
    <property type="match status" value="1"/>
</dbReference>
<dbReference type="InterPro" id="IPR012340">
    <property type="entry name" value="NA-bd_OB-fold"/>
</dbReference>
<dbReference type="Gene3D" id="3.30.1490.120">
    <property type="entry name" value="RNA polymerase Rpb7-like, N-terminal domain"/>
    <property type="match status" value="1"/>
</dbReference>
<evidence type="ECO:0000256" key="5">
    <source>
        <dbReference type="ARBA" id="ARBA00023242"/>
    </source>
</evidence>
<evidence type="ECO:0000259" key="7">
    <source>
        <dbReference type="Pfam" id="PF08292"/>
    </source>
</evidence>
<evidence type="ECO:0000256" key="1">
    <source>
        <dbReference type="ARBA" id="ARBA00004123"/>
    </source>
</evidence>
<dbReference type="PANTHER" id="PTHR12709">
    <property type="entry name" value="DNA-DIRECTED RNA POLYMERASE II, III"/>
    <property type="match status" value="1"/>
</dbReference>
<gene>
    <name evidence="8" type="ORF">HPULCUR_005870</name>
</gene>
<dbReference type="InterPro" id="IPR013238">
    <property type="entry name" value="RNA_pol_III_Rbc25"/>
</dbReference>
<comment type="caution">
    <text evidence="8">The sequence shown here is derived from an EMBL/GenBank/DDBJ whole genome shotgun (WGS) entry which is preliminary data.</text>
</comment>